<feature type="domain" description="Major facilitator superfamily (MFS) profile" evidence="6">
    <location>
        <begin position="20"/>
        <end position="450"/>
    </location>
</feature>
<dbReference type="GO" id="GO:0022857">
    <property type="term" value="F:transmembrane transporter activity"/>
    <property type="evidence" value="ECO:0007669"/>
    <property type="project" value="InterPro"/>
</dbReference>
<dbReference type="InterPro" id="IPR020846">
    <property type="entry name" value="MFS_dom"/>
</dbReference>
<dbReference type="RefSeq" id="WP_089774656.1">
    <property type="nucleotide sequence ID" value="NZ_FNTX01000002.1"/>
</dbReference>
<feature type="transmembrane region" description="Helical" evidence="5">
    <location>
        <begin position="143"/>
        <end position="165"/>
    </location>
</feature>
<feature type="transmembrane region" description="Helical" evidence="5">
    <location>
        <begin position="213"/>
        <end position="232"/>
    </location>
</feature>
<reference evidence="8" key="1">
    <citation type="submission" date="2016-10" db="EMBL/GenBank/DDBJ databases">
        <authorList>
            <person name="Varghese N."/>
            <person name="Submissions S."/>
        </authorList>
    </citation>
    <scope>NUCLEOTIDE SEQUENCE [LARGE SCALE GENOMIC DNA]</scope>
    <source>
        <strain evidence="8">DSM 21368</strain>
    </source>
</reference>
<dbReference type="Proteomes" id="UP000199220">
    <property type="component" value="Unassembled WGS sequence"/>
</dbReference>
<dbReference type="STRING" id="648782.SAMN04488554_3789"/>
<evidence type="ECO:0000256" key="3">
    <source>
        <dbReference type="ARBA" id="ARBA00022989"/>
    </source>
</evidence>
<feature type="transmembrane region" description="Helical" evidence="5">
    <location>
        <begin position="301"/>
        <end position="321"/>
    </location>
</feature>
<evidence type="ECO:0000256" key="2">
    <source>
        <dbReference type="ARBA" id="ARBA00022692"/>
    </source>
</evidence>
<dbReference type="SUPFAM" id="SSF103473">
    <property type="entry name" value="MFS general substrate transporter"/>
    <property type="match status" value="1"/>
</dbReference>
<evidence type="ECO:0000313" key="8">
    <source>
        <dbReference type="Proteomes" id="UP000199220"/>
    </source>
</evidence>
<feature type="transmembrane region" description="Helical" evidence="5">
    <location>
        <begin position="238"/>
        <end position="258"/>
    </location>
</feature>
<feature type="transmembrane region" description="Helical" evidence="5">
    <location>
        <begin position="110"/>
        <end position="131"/>
    </location>
</feature>
<name>A0A1H5N1D6_9MICO</name>
<dbReference type="Gene3D" id="1.20.1250.20">
    <property type="entry name" value="MFS general substrate transporter like domains"/>
    <property type="match status" value="2"/>
</dbReference>
<proteinExistence type="predicted"/>
<evidence type="ECO:0000259" key="6">
    <source>
        <dbReference type="PROSITE" id="PS50850"/>
    </source>
</evidence>
<sequence length="460" mass="47448">MTAGARLARESLWTPSTWPFITSVLALMTFIAFEAFAVTTVLPVAMTELGGPQWYSLAYAATMTAALVGMVTGGNWADHAGPRAPLRVGGTLFLAGLALCVVAPDAATFIVGRLMQGIGGGIDSVVLYVLIARRIPERARPRMFGLLTAAWLIPSMAGPVLAGALTELMSWRTVFALILVGAAISLLLLLFVTRSPAPRIRASAREVVGRKGVLSLVAALLLVTLHVGGQLGSSISTMVVLPGVIALAVTAWSILPPGTLALRGVPQRLVALRAILGATVTATNVYLTLYLQTERGYPPTTAGLVIAVGALGWASGAWLQGRFSSGHRAHRRLVFLATALVAAGPVGALLYVVTDLPVWAVVAGGIAMGVGMGIAYPRLSSATLALVEAPQHGAYSSALQAGESMSVGATTALAAVVLATTLSTDASFALVNAMLIGLAVAGTAIASSTEWEQRRSVSPR</sequence>
<keyword evidence="3 5" id="KW-1133">Transmembrane helix</keyword>
<accession>A0A1H5N1D6</accession>
<keyword evidence="4 5" id="KW-0472">Membrane</keyword>
<feature type="transmembrane region" description="Helical" evidence="5">
    <location>
        <begin position="333"/>
        <end position="352"/>
    </location>
</feature>
<keyword evidence="8" id="KW-1185">Reference proteome</keyword>
<organism evidence="7 8">
    <name type="scientific">Ruania alba</name>
    <dbReference type="NCBI Taxonomy" id="648782"/>
    <lineage>
        <taxon>Bacteria</taxon>
        <taxon>Bacillati</taxon>
        <taxon>Actinomycetota</taxon>
        <taxon>Actinomycetes</taxon>
        <taxon>Micrococcales</taxon>
        <taxon>Ruaniaceae</taxon>
        <taxon>Ruania</taxon>
    </lineage>
</organism>
<dbReference type="EMBL" id="FNTX01000002">
    <property type="protein sequence ID" value="SEE94757.1"/>
    <property type="molecule type" value="Genomic_DNA"/>
</dbReference>
<dbReference type="GO" id="GO:0005886">
    <property type="term" value="C:plasma membrane"/>
    <property type="evidence" value="ECO:0007669"/>
    <property type="project" value="UniProtKB-SubCell"/>
</dbReference>
<dbReference type="InterPro" id="IPR011701">
    <property type="entry name" value="MFS"/>
</dbReference>
<dbReference type="PANTHER" id="PTHR23501">
    <property type="entry name" value="MAJOR FACILITATOR SUPERFAMILY"/>
    <property type="match status" value="1"/>
</dbReference>
<keyword evidence="2 5" id="KW-0812">Transmembrane</keyword>
<comment type="subcellular location">
    <subcellularLocation>
        <location evidence="1">Cell membrane</location>
        <topology evidence="1">Multi-pass membrane protein</topology>
    </subcellularLocation>
</comment>
<protein>
    <submittedName>
        <fullName evidence="7">Major Facilitator Superfamily protein</fullName>
    </submittedName>
</protein>
<feature type="transmembrane region" description="Helical" evidence="5">
    <location>
        <begin position="426"/>
        <end position="446"/>
    </location>
</feature>
<evidence type="ECO:0000256" key="4">
    <source>
        <dbReference type="ARBA" id="ARBA00023136"/>
    </source>
</evidence>
<feature type="transmembrane region" description="Helical" evidence="5">
    <location>
        <begin position="57"/>
        <end position="77"/>
    </location>
</feature>
<dbReference type="InterPro" id="IPR036259">
    <property type="entry name" value="MFS_trans_sf"/>
</dbReference>
<evidence type="ECO:0000256" key="5">
    <source>
        <dbReference type="SAM" id="Phobius"/>
    </source>
</evidence>
<dbReference type="OrthoDB" id="9778875at2"/>
<evidence type="ECO:0000313" key="7">
    <source>
        <dbReference type="EMBL" id="SEE94757.1"/>
    </source>
</evidence>
<feature type="transmembrane region" description="Helical" evidence="5">
    <location>
        <begin position="20"/>
        <end position="45"/>
    </location>
</feature>
<gene>
    <name evidence="7" type="ORF">SAMN04488554_3789</name>
</gene>
<dbReference type="AlphaFoldDB" id="A0A1H5N1D6"/>
<feature type="transmembrane region" description="Helical" evidence="5">
    <location>
        <begin position="398"/>
        <end position="420"/>
    </location>
</feature>
<feature type="transmembrane region" description="Helical" evidence="5">
    <location>
        <begin position="358"/>
        <end position="377"/>
    </location>
</feature>
<dbReference type="Pfam" id="PF07690">
    <property type="entry name" value="MFS_1"/>
    <property type="match status" value="1"/>
</dbReference>
<evidence type="ECO:0000256" key="1">
    <source>
        <dbReference type="ARBA" id="ARBA00004651"/>
    </source>
</evidence>
<feature type="transmembrane region" description="Helical" evidence="5">
    <location>
        <begin position="270"/>
        <end position="289"/>
    </location>
</feature>
<dbReference type="PROSITE" id="PS50850">
    <property type="entry name" value="MFS"/>
    <property type="match status" value="1"/>
</dbReference>
<feature type="transmembrane region" description="Helical" evidence="5">
    <location>
        <begin position="171"/>
        <end position="192"/>
    </location>
</feature>
<dbReference type="PANTHER" id="PTHR23501:SF154">
    <property type="entry name" value="MULTIDRUG-EFFLUX TRANSPORTER RV1634-RELATED"/>
    <property type="match status" value="1"/>
</dbReference>
<feature type="transmembrane region" description="Helical" evidence="5">
    <location>
        <begin position="84"/>
        <end position="104"/>
    </location>
</feature>